<protein>
    <recommendedName>
        <fullName evidence="2">Tyr recombinase domain-containing protein</fullName>
    </recommendedName>
</protein>
<dbReference type="AlphaFoldDB" id="X1G5A3"/>
<dbReference type="GO" id="GO:0015074">
    <property type="term" value="P:DNA integration"/>
    <property type="evidence" value="ECO:0007669"/>
    <property type="project" value="InterPro"/>
</dbReference>
<reference evidence="3" key="1">
    <citation type="journal article" date="2014" name="Front. Microbiol.">
        <title>High frequency of phylogenetically diverse reductive dehalogenase-homologous genes in deep subseafloor sedimentary metagenomes.</title>
        <authorList>
            <person name="Kawai M."/>
            <person name="Futagami T."/>
            <person name="Toyoda A."/>
            <person name="Takaki Y."/>
            <person name="Nishi S."/>
            <person name="Hori S."/>
            <person name="Arai W."/>
            <person name="Tsubouchi T."/>
            <person name="Morono Y."/>
            <person name="Uchiyama I."/>
            <person name="Ito T."/>
            <person name="Fujiyama A."/>
            <person name="Inagaki F."/>
            <person name="Takami H."/>
        </authorList>
    </citation>
    <scope>NUCLEOTIDE SEQUENCE</scope>
    <source>
        <strain evidence="3">Expedition CK06-06</strain>
    </source>
</reference>
<organism evidence="3">
    <name type="scientific">marine sediment metagenome</name>
    <dbReference type="NCBI Taxonomy" id="412755"/>
    <lineage>
        <taxon>unclassified sequences</taxon>
        <taxon>metagenomes</taxon>
        <taxon>ecological metagenomes</taxon>
    </lineage>
</organism>
<keyword evidence="1" id="KW-0233">DNA recombination</keyword>
<feature type="domain" description="Tyr recombinase" evidence="2">
    <location>
        <begin position="4"/>
        <end position="182"/>
    </location>
</feature>
<dbReference type="InterPro" id="IPR013762">
    <property type="entry name" value="Integrase-like_cat_sf"/>
</dbReference>
<dbReference type="PANTHER" id="PTHR30349">
    <property type="entry name" value="PHAGE INTEGRASE-RELATED"/>
    <property type="match status" value="1"/>
</dbReference>
<dbReference type="Pfam" id="PF00589">
    <property type="entry name" value="Phage_integrase"/>
    <property type="match status" value="1"/>
</dbReference>
<dbReference type="PANTHER" id="PTHR30349:SF64">
    <property type="entry name" value="PROPHAGE INTEGRASE INTD-RELATED"/>
    <property type="match status" value="1"/>
</dbReference>
<dbReference type="GO" id="GO:0003677">
    <property type="term" value="F:DNA binding"/>
    <property type="evidence" value="ECO:0007669"/>
    <property type="project" value="InterPro"/>
</dbReference>
<accession>X1G5A3</accession>
<comment type="caution">
    <text evidence="3">The sequence shown here is derived from an EMBL/GenBank/DDBJ whole genome shotgun (WGS) entry which is preliminary data.</text>
</comment>
<dbReference type="InterPro" id="IPR002104">
    <property type="entry name" value="Integrase_catalytic"/>
</dbReference>
<gene>
    <name evidence="3" type="ORF">S03H2_18174</name>
</gene>
<evidence type="ECO:0000313" key="3">
    <source>
        <dbReference type="EMBL" id="GAH36744.1"/>
    </source>
</evidence>
<proteinExistence type="predicted"/>
<dbReference type="SUPFAM" id="SSF56349">
    <property type="entry name" value="DNA breaking-rejoining enzymes"/>
    <property type="match status" value="1"/>
</dbReference>
<dbReference type="PROSITE" id="PS51898">
    <property type="entry name" value="TYR_RECOMBINASE"/>
    <property type="match status" value="1"/>
</dbReference>
<dbReference type="InterPro" id="IPR050090">
    <property type="entry name" value="Tyrosine_recombinase_XerCD"/>
</dbReference>
<dbReference type="Gene3D" id="1.10.443.10">
    <property type="entry name" value="Intergrase catalytic core"/>
    <property type="match status" value="1"/>
</dbReference>
<dbReference type="GO" id="GO:0006310">
    <property type="term" value="P:DNA recombination"/>
    <property type="evidence" value="ECO:0007669"/>
    <property type="project" value="UniProtKB-KW"/>
</dbReference>
<dbReference type="EMBL" id="BARU01009416">
    <property type="protein sequence ID" value="GAH36744.1"/>
    <property type="molecule type" value="Genomic_DNA"/>
</dbReference>
<evidence type="ECO:0000259" key="2">
    <source>
        <dbReference type="PROSITE" id="PS51898"/>
    </source>
</evidence>
<sequence>MKRVIEIFRTREELDRLVNLPNPKYKSGIRNKAILAVLCYAGLRVGELLKLKLSDIKKQDSAIRINNAKKKSSRMVYVPDYLFHYIDKWEEVRPNSKYLFCSRNGKKLLPDYIQKMVKRYAKKIAPDKDIHPHCLRHSIATVWLKEGKPIRGIQKQLGHKNLNTTQIYMDYFDDERKKEFGEFDSEKDNDLKKIKHLYNEILFIGF</sequence>
<evidence type="ECO:0000256" key="1">
    <source>
        <dbReference type="ARBA" id="ARBA00023172"/>
    </source>
</evidence>
<name>X1G5A3_9ZZZZ</name>
<dbReference type="InterPro" id="IPR011010">
    <property type="entry name" value="DNA_brk_join_enz"/>
</dbReference>